<evidence type="ECO:0000256" key="2">
    <source>
        <dbReference type="SAM" id="MobiDB-lite"/>
    </source>
</evidence>
<gene>
    <name evidence="5" type="ORF">GCM10009821_06510</name>
</gene>
<dbReference type="SUPFAM" id="SSF51261">
    <property type="entry name" value="Duplicated hybrid motif"/>
    <property type="match status" value="1"/>
</dbReference>
<dbReference type="PANTHER" id="PTHR21666">
    <property type="entry name" value="PEPTIDASE-RELATED"/>
    <property type="match status" value="1"/>
</dbReference>
<reference evidence="5 6" key="1">
    <citation type="journal article" date="2019" name="Int. J. Syst. Evol. Microbiol.">
        <title>The Global Catalogue of Microorganisms (GCM) 10K type strain sequencing project: providing services to taxonomists for standard genome sequencing and annotation.</title>
        <authorList>
            <consortium name="The Broad Institute Genomics Platform"/>
            <consortium name="The Broad Institute Genome Sequencing Center for Infectious Disease"/>
            <person name="Wu L."/>
            <person name="Ma J."/>
        </authorList>
    </citation>
    <scope>NUCLEOTIDE SEQUENCE [LARGE SCALE GENOMIC DNA]</scope>
    <source>
        <strain evidence="5 6">JCM 15749</strain>
    </source>
</reference>
<dbReference type="RefSeq" id="WP_344324226.1">
    <property type="nucleotide sequence ID" value="NZ_BAAAPY010000001.1"/>
</dbReference>
<proteinExistence type="predicted"/>
<feature type="signal peptide" evidence="3">
    <location>
        <begin position="1"/>
        <end position="28"/>
    </location>
</feature>
<keyword evidence="1 3" id="KW-0732">Signal</keyword>
<dbReference type="EMBL" id="BAAAPY010000001">
    <property type="protein sequence ID" value="GAA2071453.1"/>
    <property type="molecule type" value="Genomic_DNA"/>
</dbReference>
<feature type="compositionally biased region" description="Basic and acidic residues" evidence="2">
    <location>
        <begin position="278"/>
        <end position="292"/>
    </location>
</feature>
<dbReference type="Pfam" id="PF01551">
    <property type="entry name" value="Peptidase_M23"/>
    <property type="match status" value="1"/>
</dbReference>
<evidence type="ECO:0000256" key="3">
    <source>
        <dbReference type="SAM" id="SignalP"/>
    </source>
</evidence>
<name>A0ABN2VX38_9ACTN</name>
<organism evidence="5 6">
    <name type="scientific">Aeromicrobium halocynthiae</name>
    <dbReference type="NCBI Taxonomy" id="560557"/>
    <lineage>
        <taxon>Bacteria</taxon>
        <taxon>Bacillati</taxon>
        <taxon>Actinomycetota</taxon>
        <taxon>Actinomycetes</taxon>
        <taxon>Propionibacteriales</taxon>
        <taxon>Nocardioidaceae</taxon>
        <taxon>Aeromicrobium</taxon>
    </lineage>
</organism>
<evidence type="ECO:0000313" key="5">
    <source>
        <dbReference type="EMBL" id="GAA2071453.1"/>
    </source>
</evidence>
<dbReference type="InterPro" id="IPR050570">
    <property type="entry name" value="Cell_wall_metabolism_enzyme"/>
</dbReference>
<feature type="region of interest" description="Disordered" evidence="2">
    <location>
        <begin position="33"/>
        <end position="54"/>
    </location>
</feature>
<feature type="compositionally biased region" description="Gly residues" evidence="2">
    <location>
        <begin position="294"/>
        <end position="315"/>
    </location>
</feature>
<evidence type="ECO:0000259" key="4">
    <source>
        <dbReference type="Pfam" id="PF01551"/>
    </source>
</evidence>
<keyword evidence="6" id="KW-1185">Reference proteome</keyword>
<dbReference type="InterPro" id="IPR016047">
    <property type="entry name" value="M23ase_b-sheet_dom"/>
</dbReference>
<accession>A0ABN2VX38</accession>
<dbReference type="Proteomes" id="UP001501480">
    <property type="component" value="Unassembled WGS sequence"/>
</dbReference>
<dbReference type="SUPFAM" id="SSF57997">
    <property type="entry name" value="Tropomyosin"/>
    <property type="match status" value="1"/>
</dbReference>
<dbReference type="Gene3D" id="6.10.250.3150">
    <property type="match status" value="1"/>
</dbReference>
<evidence type="ECO:0000256" key="1">
    <source>
        <dbReference type="ARBA" id="ARBA00022729"/>
    </source>
</evidence>
<dbReference type="CDD" id="cd12797">
    <property type="entry name" value="M23_peptidase"/>
    <property type="match status" value="1"/>
</dbReference>
<feature type="region of interest" description="Disordered" evidence="2">
    <location>
        <begin position="278"/>
        <end position="319"/>
    </location>
</feature>
<dbReference type="InterPro" id="IPR011055">
    <property type="entry name" value="Dup_hybrid_motif"/>
</dbReference>
<protein>
    <recommendedName>
        <fullName evidence="4">M23ase beta-sheet core domain-containing protein</fullName>
    </recommendedName>
</protein>
<feature type="chain" id="PRO_5047198495" description="M23ase beta-sheet core domain-containing protein" evidence="3">
    <location>
        <begin position="29"/>
        <end position="444"/>
    </location>
</feature>
<evidence type="ECO:0000313" key="6">
    <source>
        <dbReference type="Proteomes" id="UP001501480"/>
    </source>
</evidence>
<dbReference type="PANTHER" id="PTHR21666:SF289">
    <property type="entry name" value="L-ALA--D-GLU ENDOPEPTIDASE"/>
    <property type="match status" value="1"/>
</dbReference>
<dbReference type="Gene3D" id="2.70.70.10">
    <property type="entry name" value="Glucose Permease (Domain IIA)"/>
    <property type="match status" value="1"/>
</dbReference>
<comment type="caution">
    <text evidence="5">The sequence shown here is derived from an EMBL/GenBank/DDBJ whole genome shotgun (WGS) entry which is preliminary data.</text>
</comment>
<sequence length="444" mass="47397">MAFSSPKAAFAALITVGLLLGFTAPVGAADSRDELERERRGVSGKIDGAQRSYDQSSKEYAAAASALQEAQGRLASAQQALGETRGQLAVAEAEDARMQRELDAAQKRLEEAEARLKRGEARLAASEKRVEQFTVESLQEGDRGMRTFGELLTGADPSDFTERMSLNNSVSDAQVATMQRLAAARVMLELNRGEVEKLRNEVAVAREAAAANLVQKQELEAAAAAQAAEVAELVADREAKSADAKRIQDSDAQTLRAYEAERDNLNARLAALAARELREQRERERRERERRANSGGGGGGGGGGGSSSGGGGGGSTLSYPVNGRITSSYGMRVHPITGVYKLHDGTDWGSPCGTPIRAAAGGRIIEQYYNAGYGNRVIISHGVMRGQSVVTTYNHLSRYAKSRGSRVSRGEVIGYVGTTGYSTGCHLHFMVIANGRVTNPMGWL</sequence>
<feature type="domain" description="M23ase beta-sheet core" evidence="4">
    <location>
        <begin position="342"/>
        <end position="440"/>
    </location>
</feature>